<dbReference type="AlphaFoldDB" id="A0A1Y1IR55"/>
<evidence type="ECO:0000313" key="3">
    <source>
        <dbReference type="Proteomes" id="UP000054558"/>
    </source>
</evidence>
<reference evidence="2 3" key="1">
    <citation type="journal article" date="2014" name="Nat. Commun.">
        <title>Klebsormidium flaccidum genome reveals primary factors for plant terrestrial adaptation.</title>
        <authorList>
            <person name="Hori K."/>
            <person name="Maruyama F."/>
            <person name="Fujisawa T."/>
            <person name="Togashi T."/>
            <person name="Yamamoto N."/>
            <person name="Seo M."/>
            <person name="Sato S."/>
            <person name="Yamada T."/>
            <person name="Mori H."/>
            <person name="Tajima N."/>
            <person name="Moriyama T."/>
            <person name="Ikeuchi M."/>
            <person name="Watanabe M."/>
            <person name="Wada H."/>
            <person name="Kobayashi K."/>
            <person name="Saito M."/>
            <person name="Masuda T."/>
            <person name="Sasaki-Sekimoto Y."/>
            <person name="Mashiguchi K."/>
            <person name="Awai K."/>
            <person name="Shimojima M."/>
            <person name="Masuda S."/>
            <person name="Iwai M."/>
            <person name="Nobusawa T."/>
            <person name="Narise T."/>
            <person name="Kondo S."/>
            <person name="Saito H."/>
            <person name="Sato R."/>
            <person name="Murakawa M."/>
            <person name="Ihara Y."/>
            <person name="Oshima-Yamada Y."/>
            <person name="Ohtaka K."/>
            <person name="Satoh M."/>
            <person name="Sonobe K."/>
            <person name="Ishii M."/>
            <person name="Ohtani R."/>
            <person name="Kanamori-Sato M."/>
            <person name="Honoki R."/>
            <person name="Miyazaki D."/>
            <person name="Mochizuki H."/>
            <person name="Umetsu J."/>
            <person name="Higashi K."/>
            <person name="Shibata D."/>
            <person name="Kamiya Y."/>
            <person name="Sato N."/>
            <person name="Nakamura Y."/>
            <person name="Tabata S."/>
            <person name="Ida S."/>
            <person name="Kurokawa K."/>
            <person name="Ohta H."/>
        </authorList>
    </citation>
    <scope>NUCLEOTIDE SEQUENCE [LARGE SCALE GENOMIC DNA]</scope>
    <source>
        <strain evidence="2 3">NIES-2285</strain>
    </source>
</reference>
<organism evidence="2 3">
    <name type="scientific">Klebsormidium nitens</name>
    <name type="common">Green alga</name>
    <name type="synonym">Ulothrix nitens</name>
    <dbReference type="NCBI Taxonomy" id="105231"/>
    <lineage>
        <taxon>Eukaryota</taxon>
        <taxon>Viridiplantae</taxon>
        <taxon>Streptophyta</taxon>
        <taxon>Klebsormidiophyceae</taxon>
        <taxon>Klebsormidiales</taxon>
        <taxon>Klebsormidiaceae</taxon>
        <taxon>Klebsormidium</taxon>
    </lineage>
</organism>
<evidence type="ECO:0000256" key="1">
    <source>
        <dbReference type="SAM" id="MobiDB-lite"/>
    </source>
</evidence>
<feature type="compositionally biased region" description="Acidic residues" evidence="1">
    <location>
        <begin position="42"/>
        <end position="55"/>
    </location>
</feature>
<dbReference type="EMBL" id="DF238445">
    <property type="protein sequence ID" value="GAQ93395.1"/>
    <property type="molecule type" value="Genomic_DNA"/>
</dbReference>
<feature type="compositionally biased region" description="Acidic residues" evidence="1">
    <location>
        <begin position="25"/>
        <end position="34"/>
    </location>
</feature>
<accession>A0A1Y1IR55</accession>
<gene>
    <name evidence="2" type="ORF">KFL_014960010</name>
</gene>
<name>A0A1Y1IR55_KLENI</name>
<proteinExistence type="predicted"/>
<protein>
    <submittedName>
        <fullName evidence="2">Uncharacterized protein</fullName>
    </submittedName>
</protein>
<dbReference type="Proteomes" id="UP000054558">
    <property type="component" value="Unassembled WGS sequence"/>
</dbReference>
<feature type="region of interest" description="Disordered" evidence="1">
    <location>
        <begin position="1"/>
        <end position="64"/>
    </location>
</feature>
<keyword evidence="3" id="KW-1185">Reference proteome</keyword>
<sequence>MGCVCGGRGQPAPKKQKLKKQVVLDDSDEDESDVPIDSHGEESEDGSESGGESETDERAGPGGAAKTTVELPAFLKQNYALVCMKLLRMDAVHQARERKEGWSEAADVIVQYHTYENSFEMLVQTLPLLEAVDKVAIKAREGMGSGLKKNDLLSYIFEQKLQGEESNKSVRSLPVEELQRMVAEGSVKNKTVLITNKRWREKRLKREEVFVS</sequence>
<evidence type="ECO:0000313" key="2">
    <source>
        <dbReference type="EMBL" id="GAQ93395.1"/>
    </source>
</evidence>